<evidence type="ECO:0000313" key="1">
    <source>
        <dbReference type="EMBL" id="GAC81341.1"/>
    </source>
</evidence>
<organism evidence="1 2">
    <name type="scientific">Gordonia malaquae NBRC 108250</name>
    <dbReference type="NCBI Taxonomy" id="1223542"/>
    <lineage>
        <taxon>Bacteria</taxon>
        <taxon>Bacillati</taxon>
        <taxon>Actinomycetota</taxon>
        <taxon>Actinomycetes</taxon>
        <taxon>Mycobacteriales</taxon>
        <taxon>Gordoniaceae</taxon>
        <taxon>Gordonia</taxon>
    </lineage>
</organism>
<dbReference type="AlphaFoldDB" id="M3TIK1"/>
<dbReference type="STRING" id="410332.SAMN04488550_1256"/>
<accession>M3TIK1</accession>
<evidence type="ECO:0000313" key="2">
    <source>
        <dbReference type="Proteomes" id="UP000035009"/>
    </source>
</evidence>
<name>M3TIK1_GORML</name>
<reference evidence="1 2" key="1">
    <citation type="submission" date="2013-02" db="EMBL/GenBank/DDBJ databases">
        <title>Whole genome shotgun sequence of Gordonia malaquae NBRC 108250.</title>
        <authorList>
            <person name="Yoshida I."/>
            <person name="Hosoyama A."/>
            <person name="Tsuchikane K."/>
            <person name="Ando Y."/>
            <person name="Baba S."/>
            <person name="Ohji S."/>
            <person name="Hamada M."/>
            <person name="Tamura T."/>
            <person name="Yamazoe A."/>
            <person name="Yamazaki S."/>
            <person name="Fujita N."/>
        </authorList>
    </citation>
    <scope>NUCLEOTIDE SEQUENCE [LARGE SCALE GENOMIC DNA]</scope>
    <source>
        <strain evidence="1 2">NBRC 108250</strain>
    </source>
</reference>
<dbReference type="eggNOG" id="ENOG5031YEG">
    <property type="taxonomic scope" value="Bacteria"/>
</dbReference>
<sequence>MSFTFTSYHPLVLEDLNKKAKKAGLHVAVAKKADLYSIRKVKNGKLIAKNIDTDEVLQIIKNYK</sequence>
<protein>
    <submittedName>
        <fullName evidence="1">Uncharacterized protein</fullName>
    </submittedName>
</protein>
<gene>
    <name evidence="1" type="ORF">GM1_032_00420</name>
</gene>
<comment type="caution">
    <text evidence="1">The sequence shown here is derived from an EMBL/GenBank/DDBJ whole genome shotgun (WGS) entry which is preliminary data.</text>
</comment>
<dbReference type="Proteomes" id="UP000035009">
    <property type="component" value="Unassembled WGS sequence"/>
</dbReference>
<keyword evidence="2" id="KW-1185">Reference proteome</keyword>
<proteinExistence type="predicted"/>
<dbReference type="EMBL" id="BAOP01000032">
    <property type="protein sequence ID" value="GAC81341.1"/>
    <property type="molecule type" value="Genomic_DNA"/>
</dbReference>